<feature type="transmembrane region" description="Helical" evidence="1">
    <location>
        <begin position="157"/>
        <end position="177"/>
    </location>
</feature>
<gene>
    <name evidence="4" type="ORF">FDG2_2832</name>
</gene>
<evidence type="ECO:0000259" key="3">
    <source>
        <dbReference type="SMART" id="SM00014"/>
    </source>
</evidence>
<dbReference type="Pfam" id="PF01569">
    <property type="entry name" value="PAP2"/>
    <property type="match status" value="1"/>
</dbReference>
<dbReference type="InterPro" id="IPR036938">
    <property type="entry name" value="PAP2/HPO_sf"/>
</dbReference>
<evidence type="ECO:0000256" key="2">
    <source>
        <dbReference type="SAM" id="SignalP"/>
    </source>
</evidence>
<reference evidence="5" key="1">
    <citation type="submission" date="2016-02" db="EMBL/GenBank/DDBJ databases">
        <authorList>
            <person name="Wibberg D."/>
        </authorList>
    </citation>
    <scope>NUCLEOTIDE SEQUENCE [LARGE SCALE GENOMIC DNA]</scope>
</reference>
<dbReference type="SUPFAM" id="SSF48317">
    <property type="entry name" value="Acid phosphatase/Vanadium-dependent haloperoxidase"/>
    <property type="match status" value="1"/>
</dbReference>
<feature type="domain" description="Phosphatidic acid phosphatase type 2/haloperoxidase" evidence="3">
    <location>
        <begin position="88"/>
        <end position="200"/>
    </location>
</feature>
<feature type="transmembrane region" description="Helical" evidence="1">
    <location>
        <begin position="82"/>
        <end position="100"/>
    </location>
</feature>
<feature type="transmembrane region" description="Helical" evidence="1">
    <location>
        <begin position="189"/>
        <end position="208"/>
    </location>
</feature>
<dbReference type="SMART" id="SM00014">
    <property type="entry name" value="acidPPc"/>
    <property type="match status" value="1"/>
</dbReference>
<sequence length="264" mass="27209">MSAHRRLAAAVAGLLLAVLVAAVAARHGTPFAVDTILHQWALSHRSTPATDVATAVTDSGNGGWAYVLAATAGAVAIGRRRWWLHGAAVGAAALAVGQLVRTSLAHAVDRARPPAADWAWHASGPALPSGHTTTSALVAAGLAAALAHRARRPSTRVAAVAVPVAWALAVGTSRIYLGMHWPTDVAAGWLLAVALSCTVLPLLGALLAQVVPDHPPRHEPPHERRARPAATWIGARAFGAGSRHVALVCRRILRFDSANAGRGG</sequence>
<keyword evidence="2" id="KW-0732">Signal</keyword>
<dbReference type="AlphaFoldDB" id="A0A1C3NYF9"/>
<feature type="signal peptide" evidence="2">
    <location>
        <begin position="1"/>
        <end position="24"/>
    </location>
</feature>
<keyword evidence="5" id="KW-1185">Reference proteome</keyword>
<dbReference type="Gene3D" id="1.20.144.10">
    <property type="entry name" value="Phosphatidic acid phosphatase type 2/haloperoxidase"/>
    <property type="match status" value="1"/>
</dbReference>
<keyword evidence="1" id="KW-1133">Transmembrane helix</keyword>
<dbReference type="EMBL" id="FLUV01001197">
    <property type="protein sequence ID" value="SBW22577.1"/>
    <property type="molecule type" value="Genomic_DNA"/>
</dbReference>
<feature type="chain" id="PRO_5008679526" evidence="2">
    <location>
        <begin position="25"/>
        <end position="264"/>
    </location>
</feature>
<organism evidence="4 5">
    <name type="scientific">Candidatus Protofrankia californiensis</name>
    <dbReference type="NCBI Taxonomy" id="1839754"/>
    <lineage>
        <taxon>Bacteria</taxon>
        <taxon>Bacillati</taxon>
        <taxon>Actinomycetota</taxon>
        <taxon>Actinomycetes</taxon>
        <taxon>Frankiales</taxon>
        <taxon>Frankiaceae</taxon>
        <taxon>Protofrankia</taxon>
    </lineage>
</organism>
<protein>
    <submittedName>
        <fullName evidence="4">Phosphoesterase PA-phosphatase-like protein</fullName>
    </submittedName>
</protein>
<keyword evidence="1" id="KW-0472">Membrane</keyword>
<dbReference type="InterPro" id="IPR000326">
    <property type="entry name" value="PAP2/HPO"/>
</dbReference>
<evidence type="ECO:0000313" key="4">
    <source>
        <dbReference type="EMBL" id="SBW22577.1"/>
    </source>
</evidence>
<name>A0A1C3NYF9_9ACTN</name>
<accession>A0A1C3NYF9</accession>
<keyword evidence="1" id="KW-0812">Transmembrane</keyword>
<evidence type="ECO:0000313" key="5">
    <source>
        <dbReference type="Proteomes" id="UP000199013"/>
    </source>
</evidence>
<proteinExistence type="predicted"/>
<dbReference type="Proteomes" id="UP000199013">
    <property type="component" value="Unassembled WGS sequence"/>
</dbReference>
<dbReference type="PANTHER" id="PTHR14969">
    <property type="entry name" value="SPHINGOSINE-1-PHOSPHATE PHOSPHOHYDROLASE"/>
    <property type="match status" value="1"/>
</dbReference>
<evidence type="ECO:0000256" key="1">
    <source>
        <dbReference type="SAM" id="Phobius"/>
    </source>
</evidence>
<dbReference type="PANTHER" id="PTHR14969:SF13">
    <property type="entry name" value="AT30094P"/>
    <property type="match status" value="1"/>
</dbReference>